<keyword evidence="2" id="KW-0645">Protease</keyword>
<feature type="compositionally biased region" description="Basic residues" evidence="1">
    <location>
        <begin position="1"/>
        <end position="28"/>
    </location>
</feature>
<dbReference type="GO" id="GO:0004177">
    <property type="term" value="F:aminopeptidase activity"/>
    <property type="evidence" value="ECO:0007669"/>
    <property type="project" value="UniProtKB-KW"/>
</dbReference>
<dbReference type="EMBL" id="MPIN01000005">
    <property type="protein sequence ID" value="OJH38955.1"/>
    <property type="molecule type" value="Genomic_DNA"/>
</dbReference>
<feature type="region of interest" description="Disordered" evidence="1">
    <location>
        <begin position="1"/>
        <end position="37"/>
    </location>
</feature>
<protein>
    <submittedName>
        <fullName evidence="2">Aminopeptidase</fullName>
    </submittedName>
</protein>
<dbReference type="AlphaFoldDB" id="A0A1L9B9N3"/>
<evidence type="ECO:0000256" key="1">
    <source>
        <dbReference type="SAM" id="MobiDB-lite"/>
    </source>
</evidence>
<dbReference type="Proteomes" id="UP000182229">
    <property type="component" value="Unassembled WGS sequence"/>
</dbReference>
<gene>
    <name evidence="2" type="ORF">BON30_22360</name>
</gene>
<keyword evidence="3" id="KW-1185">Reference proteome</keyword>
<name>A0A1L9B9N3_9BACT</name>
<evidence type="ECO:0000313" key="3">
    <source>
        <dbReference type="Proteomes" id="UP000182229"/>
    </source>
</evidence>
<organism evidence="2 3">
    <name type="scientific">Cystobacter ferrugineus</name>
    <dbReference type="NCBI Taxonomy" id="83449"/>
    <lineage>
        <taxon>Bacteria</taxon>
        <taxon>Pseudomonadati</taxon>
        <taxon>Myxococcota</taxon>
        <taxon>Myxococcia</taxon>
        <taxon>Myxococcales</taxon>
        <taxon>Cystobacterineae</taxon>
        <taxon>Archangiaceae</taxon>
        <taxon>Cystobacter</taxon>
    </lineage>
</organism>
<evidence type="ECO:0000313" key="2">
    <source>
        <dbReference type="EMBL" id="OJH38955.1"/>
    </source>
</evidence>
<keyword evidence="2" id="KW-0378">Hydrolase</keyword>
<keyword evidence="2" id="KW-0031">Aminopeptidase</keyword>
<reference evidence="2 3" key="2">
    <citation type="submission" date="2016-12" db="EMBL/GenBank/DDBJ databases">
        <title>Draft Genome Sequence of Cystobacter ferrugineus Strain Cbfe23.</title>
        <authorList>
            <person name="Akbar S."/>
            <person name="Dowd S.E."/>
            <person name="Stevens D.C."/>
        </authorList>
    </citation>
    <scope>NUCLEOTIDE SEQUENCE [LARGE SCALE GENOMIC DNA]</scope>
    <source>
        <strain evidence="2 3">Cbfe23</strain>
    </source>
</reference>
<sequence>MARSKSKHRRVQNIIRQKWKRQLKRKAAAAKEAAAKK</sequence>
<dbReference type="STRING" id="83449.BON30_22360"/>
<comment type="caution">
    <text evidence="2">The sequence shown here is derived from an EMBL/GenBank/DDBJ whole genome shotgun (WGS) entry which is preliminary data.</text>
</comment>
<accession>A0A1L9B9N3</accession>
<reference evidence="3" key="1">
    <citation type="submission" date="2016-11" db="EMBL/GenBank/DDBJ databases">
        <authorList>
            <person name="Shukria A."/>
            <person name="Stevens D.C."/>
        </authorList>
    </citation>
    <scope>NUCLEOTIDE SEQUENCE [LARGE SCALE GENOMIC DNA]</scope>
    <source>
        <strain evidence="3">Cbfe23</strain>
    </source>
</reference>
<proteinExistence type="predicted"/>
<dbReference type="RefSeq" id="WP_002623709.1">
    <property type="nucleotide sequence ID" value="NZ_MPIN01000005.1"/>
</dbReference>